<organism evidence="1 2">
    <name type="scientific">Zalaria obscura</name>
    <dbReference type="NCBI Taxonomy" id="2024903"/>
    <lineage>
        <taxon>Eukaryota</taxon>
        <taxon>Fungi</taxon>
        <taxon>Dikarya</taxon>
        <taxon>Ascomycota</taxon>
        <taxon>Pezizomycotina</taxon>
        <taxon>Dothideomycetes</taxon>
        <taxon>Dothideomycetidae</taxon>
        <taxon>Dothideales</taxon>
        <taxon>Zalariaceae</taxon>
        <taxon>Zalaria</taxon>
    </lineage>
</organism>
<dbReference type="EMBL" id="JAMKPW020000004">
    <property type="protein sequence ID" value="KAK8219243.1"/>
    <property type="molecule type" value="Genomic_DNA"/>
</dbReference>
<keyword evidence="1" id="KW-0689">Ribosomal protein</keyword>
<reference evidence="1" key="1">
    <citation type="submission" date="2024-02" db="EMBL/GenBank/DDBJ databases">
        <title>Metagenome Assembled Genome of Zalaria obscura JY119.</title>
        <authorList>
            <person name="Vighnesh L."/>
            <person name="Jagadeeshwari U."/>
            <person name="Venkata Ramana C."/>
            <person name="Sasikala C."/>
        </authorList>
    </citation>
    <scope>NUCLEOTIDE SEQUENCE</scope>
    <source>
        <strain evidence="1">JY119</strain>
    </source>
</reference>
<evidence type="ECO:0000313" key="2">
    <source>
        <dbReference type="Proteomes" id="UP001320706"/>
    </source>
</evidence>
<dbReference type="Proteomes" id="UP001320706">
    <property type="component" value="Unassembled WGS sequence"/>
</dbReference>
<comment type="caution">
    <text evidence="1">The sequence shown here is derived from an EMBL/GenBank/DDBJ whole genome shotgun (WGS) entry which is preliminary data.</text>
</comment>
<evidence type="ECO:0000313" key="1">
    <source>
        <dbReference type="EMBL" id="KAK8219243.1"/>
    </source>
</evidence>
<keyword evidence="2" id="KW-1185">Reference proteome</keyword>
<proteinExistence type="predicted"/>
<sequence>MNAAKSTRCLFCKVLPEAAPKAQPVRRRKFHSSAPTAARGKPAYPNVKAVDLGLIQKRIDETATGFKPYTAREKQLLALKYTPEQLRAIEAGERAIDPKDLAAQSRVRTDTMGAIDYLDDMSKIHPFIDKPVRAPDSHIDPKIRPRTQDELLTRFANFHKSLEERQRAHMEKEESMTEEQQGEEIMKLCAEKGVYPGDGLEPRERMARLKAIAEAWEGPDAMVEWSRFISNADNFFHSPKGKINSQSDSLAPAVPKFKTPGIRYTNEEEDPHMERLCQQTGMTKEDIRKIRIKNLVAHRVVNQTRMGKIQSLYWLTIAGNENGMLGIGEGKAAESEDGMRQAMMAAIRNMKPIPRYENRTIFGEVEGKVGASVVQLSSRPPGFGNRCQHLIYEMARAAGIHDLSARTPRSRNKMNVVKAAYEALMSQKLPEDVARARGRKLVDVRKVYYQGQVY</sequence>
<accession>A0ACC3SLQ9</accession>
<keyword evidence="1" id="KW-0687">Ribonucleoprotein</keyword>
<name>A0ACC3SLQ9_9PEZI</name>
<protein>
    <submittedName>
        <fullName evidence="1">28S ribosomal protein S5, mitochondrial</fullName>
    </submittedName>
</protein>
<gene>
    <name evidence="1" type="primary">MRPS5</name>
    <name evidence="1" type="ORF">M8818_000976</name>
</gene>